<dbReference type="PANTHER" id="PTHR45982:SF1">
    <property type="entry name" value="REGULATOR OF CHROMOSOME CONDENSATION"/>
    <property type="match status" value="1"/>
</dbReference>
<evidence type="ECO:0000313" key="8">
    <source>
        <dbReference type="RefSeq" id="XP_032817661.1"/>
    </source>
</evidence>
<feature type="compositionally biased region" description="Polar residues" evidence="4">
    <location>
        <begin position="14"/>
        <end position="26"/>
    </location>
</feature>
<reference evidence="7 8" key="1">
    <citation type="submission" date="2025-04" db="UniProtKB">
        <authorList>
            <consortium name="RefSeq"/>
        </authorList>
    </citation>
    <scope>IDENTIFICATION</scope>
    <source>
        <tissue evidence="7 8">Sperm</tissue>
    </source>
</reference>
<feature type="domain" description="RCC1-like" evidence="5">
    <location>
        <begin position="247"/>
        <end position="622"/>
    </location>
</feature>
<feature type="repeat" description="RCC1" evidence="3">
    <location>
        <begin position="522"/>
        <end position="572"/>
    </location>
</feature>
<feature type="repeat" description="RCC1" evidence="3">
    <location>
        <begin position="401"/>
        <end position="468"/>
    </location>
</feature>
<keyword evidence="1" id="KW-0344">Guanine-nucleotide releasing factor</keyword>
<organism evidence="6 7">
    <name type="scientific">Petromyzon marinus</name>
    <name type="common">Sea lamprey</name>
    <dbReference type="NCBI Taxonomy" id="7757"/>
    <lineage>
        <taxon>Eukaryota</taxon>
        <taxon>Metazoa</taxon>
        <taxon>Chordata</taxon>
        <taxon>Craniata</taxon>
        <taxon>Vertebrata</taxon>
        <taxon>Cyclostomata</taxon>
        <taxon>Hyperoartia</taxon>
        <taxon>Petromyzontiformes</taxon>
        <taxon>Petromyzontidae</taxon>
        <taxon>Petromyzon</taxon>
    </lineage>
</organism>
<dbReference type="GO" id="GO:0005085">
    <property type="term" value="F:guanyl-nucleotide exchange factor activity"/>
    <property type="evidence" value="ECO:0007669"/>
    <property type="project" value="TreeGrafter"/>
</dbReference>
<dbReference type="KEGG" id="pmrn:116946648"/>
<evidence type="ECO:0000256" key="3">
    <source>
        <dbReference type="PROSITE-ProRule" id="PRU00235"/>
    </source>
</evidence>
<feature type="repeat" description="RCC1" evidence="3">
    <location>
        <begin position="245"/>
        <end position="295"/>
    </location>
</feature>
<feature type="repeat" description="RCC1" evidence="3">
    <location>
        <begin position="348"/>
        <end position="400"/>
    </location>
</feature>
<dbReference type="Gene3D" id="2.130.10.30">
    <property type="entry name" value="Regulator of chromosome condensation 1/beta-lactamase-inhibitor protein II"/>
    <property type="match status" value="1"/>
</dbReference>
<dbReference type="AlphaFoldDB" id="A0AAJ7TGX6"/>
<dbReference type="RefSeq" id="XP_032817660.1">
    <property type="nucleotide sequence ID" value="XM_032961769.1"/>
</dbReference>
<dbReference type="PROSITE" id="PS50012">
    <property type="entry name" value="RCC1_3"/>
    <property type="match status" value="7"/>
</dbReference>
<dbReference type="GO" id="GO:0005737">
    <property type="term" value="C:cytoplasm"/>
    <property type="evidence" value="ECO:0007669"/>
    <property type="project" value="TreeGrafter"/>
</dbReference>
<feature type="repeat" description="RCC1" evidence="3">
    <location>
        <begin position="296"/>
        <end position="347"/>
    </location>
</feature>
<gene>
    <name evidence="7 8" type="primary">LOC116946648</name>
</gene>
<dbReference type="Pfam" id="PF25390">
    <property type="entry name" value="WD40_RLD"/>
    <property type="match status" value="1"/>
</dbReference>
<keyword evidence="6" id="KW-1185">Reference proteome</keyword>
<dbReference type="InterPro" id="IPR009091">
    <property type="entry name" value="RCC1/BLIP-II"/>
</dbReference>
<evidence type="ECO:0000256" key="1">
    <source>
        <dbReference type="ARBA" id="ARBA00022658"/>
    </source>
</evidence>
<evidence type="ECO:0000256" key="4">
    <source>
        <dbReference type="SAM" id="MobiDB-lite"/>
    </source>
</evidence>
<feature type="compositionally biased region" description="Polar residues" evidence="4">
    <location>
        <begin position="150"/>
        <end position="161"/>
    </location>
</feature>
<feature type="repeat" description="RCC1" evidence="3">
    <location>
        <begin position="469"/>
        <end position="521"/>
    </location>
</feature>
<keyword evidence="2" id="KW-0677">Repeat</keyword>
<feature type="region of interest" description="Disordered" evidence="4">
    <location>
        <begin position="1"/>
        <end position="247"/>
    </location>
</feature>
<dbReference type="InterPro" id="IPR058923">
    <property type="entry name" value="RCC1-like_dom"/>
</dbReference>
<name>A0AAJ7TGX6_PETMA</name>
<protein>
    <submittedName>
        <fullName evidence="7 8">Regulator of chromosome condensation-like isoform X1</fullName>
    </submittedName>
</protein>
<dbReference type="PROSITE" id="PS00625">
    <property type="entry name" value="RCC1_1"/>
    <property type="match status" value="1"/>
</dbReference>
<dbReference type="InterPro" id="IPR000408">
    <property type="entry name" value="Reg_chr_condens"/>
</dbReference>
<feature type="repeat" description="RCC1" evidence="3">
    <location>
        <begin position="573"/>
        <end position="626"/>
    </location>
</feature>
<dbReference type="InterPro" id="IPR051553">
    <property type="entry name" value="Ran_GTPase-activating"/>
</dbReference>
<evidence type="ECO:0000256" key="2">
    <source>
        <dbReference type="ARBA" id="ARBA00022737"/>
    </source>
</evidence>
<dbReference type="PANTHER" id="PTHR45982">
    <property type="entry name" value="REGULATOR OF CHROMOSOME CONDENSATION"/>
    <property type="match status" value="1"/>
</dbReference>
<evidence type="ECO:0000313" key="6">
    <source>
        <dbReference type="Proteomes" id="UP001318040"/>
    </source>
</evidence>
<feature type="compositionally biased region" description="Polar residues" evidence="4">
    <location>
        <begin position="43"/>
        <end position="60"/>
    </location>
</feature>
<dbReference type="Proteomes" id="UP001318040">
    <property type="component" value="Chromosome 27"/>
</dbReference>
<evidence type="ECO:0000259" key="5">
    <source>
        <dbReference type="Pfam" id="PF25390"/>
    </source>
</evidence>
<feature type="compositionally biased region" description="Basic residues" evidence="4">
    <location>
        <begin position="231"/>
        <end position="243"/>
    </location>
</feature>
<dbReference type="RefSeq" id="XP_032817661.1">
    <property type="nucleotide sequence ID" value="XM_032961770.1"/>
</dbReference>
<proteinExistence type="predicted"/>
<dbReference type="SUPFAM" id="SSF50985">
    <property type="entry name" value="RCC1/BLIP-II"/>
    <property type="match status" value="1"/>
</dbReference>
<accession>A0AAJ7TGX6</accession>
<feature type="compositionally biased region" description="Polar residues" evidence="4">
    <location>
        <begin position="213"/>
        <end position="230"/>
    </location>
</feature>
<feature type="compositionally biased region" description="Polar residues" evidence="4">
    <location>
        <begin position="82"/>
        <end position="94"/>
    </location>
</feature>
<sequence>MPGKRGQPPKRSAVSVNNGQELSSMTKKVKEEATMSGKRGQPLTRSAVSMNNGQESSSMTKKAKEETTMPGKRGQPLKRSAVSVNNGQESSSMTKKAKEEATMPGKRGQPPTRSAVSVNNGQESSLMTKKAKEEATMPGKRGQPPKHSAVSVNNGQESSLMTKKAKEETTMLGKRGQPPKRSAVSVNNGQESSSMTKKAKEEATMPGKRGQPPTRSAVSVNNGQESSSMTKKAKVTHPSHRGKPGAVLAIGQGDVGQLGLGPNVMERKRPALVHMPEPVLQAVAGGMHSVCLGKSGKVYTFGCNDEGALGRITVEDVEEAMPGTVMLPELAVQVSAGDSHTAVLTEFGSVYLWGTFRDNNGIIGLLEPMMKCPLPTKLTLDTRIVKVASGNDHLVLLSESRQIYTLGCGEQGQLGRVAEMFANRGGRRGLLRLLVPEQVRVKARRGHSHVEFLDVFCGSYFTFALSTDGSLYGFGLSNYHQLGTAKPDSAFVPNLLTSFENSETWLELCGGQHHSLCLDSGGKVYSLGRADYGRLGLGKGACDVALPTLVPTPSHINSIACGASVSYAVTKDGRAFSWGMGTNCQLGTGEDKDEWSPVQVTGKQLENRHVLTASSGGQHTLLLVTDN</sequence>
<feature type="compositionally biased region" description="Polar residues" evidence="4">
    <location>
        <begin position="111"/>
        <end position="127"/>
    </location>
</feature>
<dbReference type="PROSITE" id="PS00626">
    <property type="entry name" value="RCC1_2"/>
    <property type="match status" value="2"/>
</dbReference>
<evidence type="ECO:0000313" key="7">
    <source>
        <dbReference type="RefSeq" id="XP_032817660.1"/>
    </source>
</evidence>
<dbReference type="PRINTS" id="PR00633">
    <property type="entry name" value="RCCNDNSATION"/>
</dbReference>
<feature type="compositionally biased region" description="Polar residues" evidence="4">
    <location>
        <begin position="184"/>
        <end position="196"/>
    </location>
</feature>